<evidence type="ECO:0000313" key="2">
    <source>
        <dbReference type="Proteomes" id="UP000031967"/>
    </source>
</evidence>
<organism evidence="1 2">
    <name type="scientific">Gordoniibacillus kamchatkensis</name>
    <dbReference type="NCBI Taxonomy" id="1590651"/>
    <lineage>
        <taxon>Bacteria</taxon>
        <taxon>Bacillati</taxon>
        <taxon>Bacillota</taxon>
        <taxon>Bacilli</taxon>
        <taxon>Bacillales</taxon>
        <taxon>Paenibacillaceae</taxon>
        <taxon>Gordoniibacillus</taxon>
    </lineage>
</organism>
<name>A0ABR5AD65_9BACL</name>
<evidence type="ECO:0000313" key="1">
    <source>
        <dbReference type="EMBL" id="KIL38783.1"/>
    </source>
</evidence>
<dbReference type="InterPro" id="IPR008929">
    <property type="entry name" value="Chondroitin_lyas"/>
</dbReference>
<evidence type="ECO:0008006" key="3">
    <source>
        <dbReference type="Google" id="ProtNLM"/>
    </source>
</evidence>
<dbReference type="Proteomes" id="UP000031967">
    <property type="component" value="Unassembled WGS sequence"/>
</dbReference>
<comment type="caution">
    <text evidence="1">The sequence shown here is derived from an EMBL/GenBank/DDBJ whole genome shotgun (WGS) entry which is preliminary data.</text>
</comment>
<dbReference type="SUPFAM" id="SSF48230">
    <property type="entry name" value="Chondroitin AC/alginate lyase"/>
    <property type="match status" value="1"/>
</dbReference>
<dbReference type="EMBL" id="JXAK01000051">
    <property type="protein sequence ID" value="KIL38783.1"/>
    <property type="molecule type" value="Genomic_DNA"/>
</dbReference>
<dbReference type="RefSeq" id="WP_041050446.1">
    <property type="nucleotide sequence ID" value="NZ_JXAK01000051.1"/>
</dbReference>
<dbReference type="PANTHER" id="PTHR38045">
    <property type="entry name" value="CHROMOSOME 1, WHOLE GENOME SHOTGUN SEQUENCE"/>
    <property type="match status" value="1"/>
</dbReference>
<reference evidence="1 2" key="1">
    <citation type="submission" date="2014-12" db="EMBL/GenBank/DDBJ databases">
        <title>Draft genome sequence of Paenibacillus kamchatkensis strain B-2647.</title>
        <authorList>
            <person name="Karlyshev A.V."/>
            <person name="Kudryashova E.B."/>
        </authorList>
    </citation>
    <scope>NUCLEOTIDE SEQUENCE [LARGE SCALE GENOMIC DNA]</scope>
    <source>
        <strain evidence="1 2">VKM B-2647</strain>
    </source>
</reference>
<dbReference type="PANTHER" id="PTHR38045:SF1">
    <property type="entry name" value="HEPARINASE II_III-LIKE PROTEIN"/>
    <property type="match status" value="1"/>
</dbReference>
<dbReference type="Gene3D" id="1.50.10.100">
    <property type="entry name" value="Chondroitin AC/alginate lyase"/>
    <property type="match status" value="1"/>
</dbReference>
<proteinExistence type="predicted"/>
<gene>
    <name evidence="1" type="ORF">SD70_24155</name>
</gene>
<protein>
    <recommendedName>
        <fullName evidence="3">Heparinase II/III-like protein</fullName>
    </recommendedName>
</protein>
<sequence>MDRGQLSACLTETPHNARLLFPDGTDPQQYWRRLRDAEEYRAAVEEIRAEGERLLREPIPELTYSLFAMFERSGNRLEFEKVYFEKRRRLTTMALLALIEPENRNYREALEDILWSICNEYTWCLPAHLKGSLETDGGQTFDVDSSEWSRRERGTRIDLFAAETGFALCEIVRLTEPRLPALLRSRIVEEVVQRIFKPYLLHGPYHWETSENNWAAVCAGSIASAALHLIEAPEQLAPIVEKALASMDCYLAGFGDDGACLESVGYWNYGFGFFIYFADLLHKRTRGAIDLFQSEKVRRIAQFQQKAYLEGDITVNFSDCLQRANVNIGLTHYLACLYPGEVASPPLQLRAPYTEDHCSRWAPALRNLLWFDPAKSGTRWEAADYFLPDAQWLVSRYESADGTYGFAAKGGHNGEPHNHNDLGHFILTCCGEVFLCDLGSGEYTDRYFGPERFSFDCNGSQGHSVPIAEGRFQTEGTASAAQCLDIFVGEDRIVFELELAKAYGLTQLRSLVRKFAWHKAEKPLLVLEDRFAFKAQPAGIVERFVTMIEPVAEGGGVVAMRSETGRKLAIRYDERQLEPIVRRSTYRNHFGKETVWYALDFAVLRPQPEIAVTFTFQFCS</sequence>
<accession>A0ABR5AD65</accession>
<keyword evidence="2" id="KW-1185">Reference proteome</keyword>